<dbReference type="RefSeq" id="WP_266116167.1">
    <property type="nucleotide sequence ID" value="NZ_JANIDY010000001.1"/>
</dbReference>
<keyword evidence="2" id="KW-1185">Reference proteome</keyword>
<gene>
    <name evidence="1" type="ORF">NQF86_03310</name>
</gene>
<dbReference type="EMBL" id="JANIDY010000001">
    <property type="protein sequence ID" value="MCX5617701.1"/>
    <property type="molecule type" value="Genomic_DNA"/>
</dbReference>
<name>A0ABT3WFF9_9PROT</name>
<dbReference type="Proteomes" id="UP001165576">
    <property type="component" value="Unassembled WGS sequence"/>
</dbReference>
<sequence length="47" mass="5377">MKIAKTAHKEDGLRPNQKTLEAITRLNRGEGQRYSSSDEMFKALDKL</sequence>
<organism evidence="1 2">
    <name type="scientific">Bombella pluederhausensis</name>
    <dbReference type="NCBI Taxonomy" id="2967336"/>
    <lineage>
        <taxon>Bacteria</taxon>
        <taxon>Pseudomonadati</taxon>
        <taxon>Pseudomonadota</taxon>
        <taxon>Alphaproteobacteria</taxon>
        <taxon>Acetobacterales</taxon>
        <taxon>Acetobacteraceae</taxon>
        <taxon>Bombella</taxon>
    </lineage>
</organism>
<evidence type="ECO:0000313" key="1">
    <source>
        <dbReference type="EMBL" id="MCX5617701.1"/>
    </source>
</evidence>
<accession>A0ABT3WFF9</accession>
<evidence type="ECO:0000313" key="2">
    <source>
        <dbReference type="Proteomes" id="UP001165576"/>
    </source>
</evidence>
<reference evidence="1" key="1">
    <citation type="submission" date="2022-07" db="EMBL/GenBank/DDBJ databases">
        <title>Bombella genomes.</title>
        <authorList>
            <person name="Harer L."/>
            <person name="Styblova S."/>
            <person name="Ehrmann M."/>
        </authorList>
    </citation>
    <scope>NUCLEOTIDE SEQUENCE</scope>
    <source>
        <strain evidence="1">TMW 2.2543</strain>
    </source>
</reference>
<protein>
    <submittedName>
        <fullName evidence="1">Uncharacterized protein</fullName>
    </submittedName>
</protein>
<proteinExistence type="predicted"/>
<comment type="caution">
    <text evidence="1">The sequence shown here is derived from an EMBL/GenBank/DDBJ whole genome shotgun (WGS) entry which is preliminary data.</text>
</comment>